<name>A0A1Y1V0Q6_9FUNG</name>
<gene>
    <name evidence="2" type="ORF">BCR36DRAFT_415254</name>
</gene>
<dbReference type="STRING" id="1754191.A0A1Y1V0Q6"/>
<evidence type="ECO:0000313" key="2">
    <source>
        <dbReference type="EMBL" id="ORX44043.1"/>
    </source>
</evidence>
<dbReference type="Gene3D" id="1.10.167.10">
    <property type="entry name" value="Regulator of G-protein Signalling 4, domain 2"/>
    <property type="match status" value="1"/>
</dbReference>
<dbReference type="EMBL" id="MCFH01000048">
    <property type="protein sequence ID" value="ORX44043.1"/>
    <property type="molecule type" value="Genomic_DNA"/>
</dbReference>
<dbReference type="Pfam" id="PF00615">
    <property type="entry name" value="RGS"/>
    <property type="match status" value="1"/>
</dbReference>
<sequence>MNTEKEQNIIACTPVKSRTSTLINNSRSASSPNIKEQINEFIHSTSILRPSSAPSVDVHDNYMALTSKREKKLNHFFGEKTPFDISINEIEVSGLKAILQSKVPLCYFLCSLLEDVCSENLFFFLEALEFEKNKDFNAEEQKESAIYIYETYLSRKSCLEINIDEKVHNDIHKFIQNINSNTSYEEISECFKNARKSVYQLMEGSFAKFHKSSYFEIMKKELGNSPFYKDERMVAVCKLRDYIMKNDNNNKQNPTNQLTKYHEVISILIHQFTKSILDIDFNEKDIFFLHGRGYYS</sequence>
<dbReference type="PANTHER" id="PTHR10845">
    <property type="entry name" value="REGULATOR OF G PROTEIN SIGNALING"/>
    <property type="match status" value="1"/>
</dbReference>
<dbReference type="OrthoDB" id="196547at2759"/>
<accession>A0A1Y1V0Q6</accession>
<comment type="caution">
    <text evidence="2">The sequence shown here is derived from an EMBL/GenBank/DDBJ whole genome shotgun (WGS) entry which is preliminary data.</text>
</comment>
<dbReference type="PANTHER" id="PTHR10845:SF192">
    <property type="entry name" value="DOUBLE HIT, ISOFORM B"/>
    <property type="match status" value="1"/>
</dbReference>
<dbReference type="PROSITE" id="PS50132">
    <property type="entry name" value="RGS"/>
    <property type="match status" value="1"/>
</dbReference>
<dbReference type="InterPro" id="IPR016137">
    <property type="entry name" value="RGS"/>
</dbReference>
<reference evidence="2 3" key="1">
    <citation type="submission" date="2016-08" db="EMBL/GenBank/DDBJ databases">
        <title>Genomes of anaerobic fungi encode conserved fungal cellulosomes for biomass hydrolysis.</title>
        <authorList>
            <consortium name="DOE Joint Genome Institute"/>
            <person name="Haitjema C.H."/>
            <person name="Gilmore S.P."/>
            <person name="Henske J.K."/>
            <person name="Solomon K.V."/>
            <person name="De Groot R."/>
            <person name="Kuo A."/>
            <person name="Mondo S.J."/>
            <person name="Salamov A.A."/>
            <person name="Labutti K."/>
            <person name="Zhao Z."/>
            <person name="Chiniquy J."/>
            <person name="Barry K."/>
            <person name="Brewer H.M."/>
            <person name="Purvine S.O."/>
            <person name="Wright A.T."/>
            <person name="Boxma B."/>
            <person name="Van Alen T."/>
            <person name="Hackstein J.H."/>
            <person name="Baker S.E."/>
            <person name="Grigoriev I.V."/>
            <person name="O'Malley M.A."/>
        </authorList>
    </citation>
    <scope>NUCLEOTIDE SEQUENCE [LARGE SCALE GENOMIC DNA]</scope>
    <source>
        <strain evidence="3">finn</strain>
    </source>
</reference>
<proteinExistence type="predicted"/>
<dbReference type="AlphaFoldDB" id="A0A1Y1V0Q6"/>
<dbReference type="SUPFAM" id="SSF48097">
    <property type="entry name" value="Regulator of G-protein signaling, RGS"/>
    <property type="match status" value="1"/>
</dbReference>
<keyword evidence="3" id="KW-1185">Reference proteome</keyword>
<dbReference type="InterPro" id="IPR036305">
    <property type="entry name" value="RGS_sf"/>
</dbReference>
<dbReference type="InterPro" id="IPR044926">
    <property type="entry name" value="RGS_subdomain_2"/>
</dbReference>
<organism evidence="2 3">
    <name type="scientific">Piromyces finnis</name>
    <dbReference type="NCBI Taxonomy" id="1754191"/>
    <lineage>
        <taxon>Eukaryota</taxon>
        <taxon>Fungi</taxon>
        <taxon>Fungi incertae sedis</taxon>
        <taxon>Chytridiomycota</taxon>
        <taxon>Chytridiomycota incertae sedis</taxon>
        <taxon>Neocallimastigomycetes</taxon>
        <taxon>Neocallimastigales</taxon>
        <taxon>Neocallimastigaceae</taxon>
        <taxon>Piromyces</taxon>
    </lineage>
</organism>
<dbReference type="Proteomes" id="UP000193719">
    <property type="component" value="Unassembled WGS sequence"/>
</dbReference>
<reference evidence="2 3" key="2">
    <citation type="submission" date="2016-08" db="EMBL/GenBank/DDBJ databases">
        <title>Pervasive Adenine N6-methylation of Active Genes in Fungi.</title>
        <authorList>
            <consortium name="DOE Joint Genome Institute"/>
            <person name="Mondo S.J."/>
            <person name="Dannebaum R.O."/>
            <person name="Kuo R.C."/>
            <person name="Labutti K."/>
            <person name="Haridas S."/>
            <person name="Kuo A."/>
            <person name="Salamov A."/>
            <person name="Ahrendt S.R."/>
            <person name="Lipzen A."/>
            <person name="Sullivan W."/>
            <person name="Andreopoulos W.B."/>
            <person name="Clum A."/>
            <person name="Lindquist E."/>
            <person name="Daum C."/>
            <person name="Ramamoorthy G.K."/>
            <person name="Gryganskyi A."/>
            <person name="Culley D."/>
            <person name="Magnuson J.K."/>
            <person name="James T.Y."/>
            <person name="O'Malley M.A."/>
            <person name="Stajich J.E."/>
            <person name="Spatafora J.W."/>
            <person name="Visel A."/>
            <person name="Grigoriev I.V."/>
        </authorList>
    </citation>
    <scope>NUCLEOTIDE SEQUENCE [LARGE SCALE GENOMIC DNA]</scope>
    <source>
        <strain evidence="3">finn</strain>
    </source>
</reference>
<protein>
    <submittedName>
        <fullName evidence="2">Regulator of G protein signaling</fullName>
    </submittedName>
</protein>
<evidence type="ECO:0000313" key="3">
    <source>
        <dbReference type="Proteomes" id="UP000193719"/>
    </source>
</evidence>
<evidence type="ECO:0000259" key="1">
    <source>
        <dbReference type="PROSITE" id="PS50132"/>
    </source>
</evidence>
<feature type="domain" description="RGS" evidence="1">
    <location>
        <begin position="94"/>
        <end position="215"/>
    </location>
</feature>
<dbReference type="SMART" id="SM00315">
    <property type="entry name" value="RGS"/>
    <property type="match status" value="1"/>
</dbReference>
<dbReference type="CDD" id="cd07440">
    <property type="entry name" value="RGS"/>
    <property type="match status" value="1"/>
</dbReference>